<dbReference type="InterPro" id="IPR008978">
    <property type="entry name" value="HSP20-like_chaperone"/>
</dbReference>
<reference evidence="5 6" key="1">
    <citation type="submission" date="2017-08" db="EMBL/GenBank/DDBJ databases">
        <authorList>
            <person name="Park S.-J."/>
            <person name="Kim H."/>
        </authorList>
    </citation>
    <scope>NUCLEOTIDE SEQUENCE [LARGE SCALE GENOMIC DNA]</scope>
    <source>
        <strain evidence="6">ye3</strain>
    </source>
</reference>
<dbReference type="InterPro" id="IPR002068">
    <property type="entry name" value="A-crystallin/Hsp20_dom"/>
</dbReference>
<dbReference type="PANTHER" id="PTHR11527">
    <property type="entry name" value="HEAT-SHOCK PROTEIN 20 FAMILY MEMBER"/>
    <property type="match status" value="1"/>
</dbReference>
<proteinExistence type="inferred from homology"/>
<comment type="similarity">
    <text evidence="1 2">Belongs to the small heat shock protein (HSP20) family.</text>
</comment>
<name>A0A410GBJ7_9BURK</name>
<dbReference type="RefSeq" id="WP_128354711.1">
    <property type="nucleotide sequence ID" value="NZ_CP022987.1"/>
</dbReference>
<evidence type="ECO:0000256" key="2">
    <source>
        <dbReference type="RuleBase" id="RU003616"/>
    </source>
</evidence>
<evidence type="ECO:0000259" key="4">
    <source>
        <dbReference type="PROSITE" id="PS01031"/>
    </source>
</evidence>
<evidence type="ECO:0000256" key="3">
    <source>
        <dbReference type="SAM" id="MobiDB-lite"/>
    </source>
</evidence>
<dbReference type="PROSITE" id="PS01031">
    <property type="entry name" value="SHSP"/>
    <property type="match status" value="1"/>
</dbReference>
<feature type="compositionally biased region" description="Polar residues" evidence="3">
    <location>
        <begin position="1"/>
        <end position="14"/>
    </location>
</feature>
<dbReference type="SUPFAM" id="SSF49764">
    <property type="entry name" value="HSP20-like chaperones"/>
    <property type="match status" value="1"/>
</dbReference>
<dbReference type="InterPro" id="IPR031107">
    <property type="entry name" value="Small_HSP"/>
</dbReference>
<evidence type="ECO:0000313" key="6">
    <source>
        <dbReference type="Proteomes" id="UP000283474"/>
    </source>
</evidence>
<dbReference type="EMBL" id="CP022987">
    <property type="protein sequence ID" value="QAA93667.1"/>
    <property type="molecule type" value="Genomic_DNA"/>
</dbReference>
<evidence type="ECO:0000313" key="5">
    <source>
        <dbReference type="EMBL" id="QAA93667.1"/>
    </source>
</evidence>
<sequence>MNDITRTAGRNQSEVARRQDDSATQPLTRTPPVDIEENSHGITLWMDLPGVSRDQVNIEVHDHNLRIEGQAVVPTPGNLQVHYVERPESRFSRSFTLGVDLDVSQIDANLEDGVLRLRIPRLEEARPRRIEIQAG</sequence>
<keyword evidence="6" id="KW-1185">Reference proteome</keyword>
<gene>
    <name evidence="5" type="ORF">CKA81_07305</name>
</gene>
<organism evidence="5 6">
    <name type="scientific">Pollutimonas thiosulfatoxidans</name>
    <dbReference type="NCBI Taxonomy" id="2028345"/>
    <lineage>
        <taxon>Bacteria</taxon>
        <taxon>Pseudomonadati</taxon>
        <taxon>Pseudomonadota</taxon>
        <taxon>Betaproteobacteria</taxon>
        <taxon>Burkholderiales</taxon>
        <taxon>Alcaligenaceae</taxon>
        <taxon>Pollutimonas</taxon>
    </lineage>
</organism>
<feature type="domain" description="SHSP" evidence="4">
    <location>
        <begin position="24"/>
        <end position="135"/>
    </location>
</feature>
<dbReference type="Proteomes" id="UP000283474">
    <property type="component" value="Chromosome"/>
</dbReference>
<evidence type="ECO:0000256" key="1">
    <source>
        <dbReference type="PROSITE-ProRule" id="PRU00285"/>
    </source>
</evidence>
<dbReference type="KEGG" id="pus:CKA81_07305"/>
<dbReference type="Gene3D" id="2.60.40.790">
    <property type="match status" value="1"/>
</dbReference>
<dbReference type="CDD" id="cd06464">
    <property type="entry name" value="ACD_sHsps-like"/>
    <property type="match status" value="1"/>
</dbReference>
<dbReference type="OrthoDB" id="9788892at2"/>
<dbReference type="Pfam" id="PF00011">
    <property type="entry name" value="HSP20"/>
    <property type="match status" value="1"/>
</dbReference>
<dbReference type="AlphaFoldDB" id="A0A410GBJ7"/>
<accession>A0A410GBJ7</accession>
<feature type="region of interest" description="Disordered" evidence="3">
    <location>
        <begin position="1"/>
        <end position="36"/>
    </location>
</feature>
<protein>
    <submittedName>
        <fullName evidence="5">Heat-shock protein</fullName>
    </submittedName>
</protein>